<reference evidence="12" key="1">
    <citation type="submission" date="2022-01" db="EMBL/GenBank/DDBJ databases">
        <title>Genome Sequence Resource for Two Populations of Ditylenchus destructor, the Migratory Endoparasitic Phytonematode.</title>
        <authorList>
            <person name="Zhang H."/>
            <person name="Lin R."/>
            <person name="Xie B."/>
        </authorList>
    </citation>
    <scope>NUCLEOTIDE SEQUENCE</scope>
    <source>
        <strain evidence="12">BazhouSP</strain>
    </source>
</reference>
<evidence type="ECO:0000256" key="3">
    <source>
        <dbReference type="ARBA" id="ARBA00012415"/>
    </source>
</evidence>
<dbReference type="PANTHER" id="PTHR43511">
    <property type="match status" value="1"/>
</dbReference>
<dbReference type="SUPFAM" id="SSF53448">
    <property type="entry name" value="Nucleotide-diphospho-sugar transferases"/>
    <property type="match status" value="1"/>
</dbReference>
<dbReference type="InterPro" id="IPR002618">
    <property type="entry name" value="UDPGP_fam"/>
</dbReference>
<dbReference type="FunFam" id="2.160.10.10:FF:000001">
    <property type="entry name" value="UTP--glucose-1-phosphate uridylyltransferase"/>
    <property type="match status" value="1"/>
</dbReference>
<keyword evidence="6 9" id="KW-0548">Nucleotidyltransferase</keyword>
<name>A0AAD4R887_9BILA</name>
<organism evidence="12 13">
    <name type="scientific">Ditylenchus destructor</name>
    <dbReference type="NCBI Taxonomy" id="166010"/>
    <lineage>
        <taxon>Eukaryota</taxon>
        <taxon>Metazoa</taxon>
        <taxon>Ecdysozoa</taxon>
        <taxon>Nematoda</taxon>
        <taxon>Chromadorea</taxon>
        <taxon>Rhabditida</taxon>
        <taxon>Tylenchina</taxon>
        <taxon>Tylenchomorpha</taxon>
        <taxon>Sphaerularioidea</taxon>
        <taxon>Anguinidae</taxon>
        <taxon>Anguininae</taxon>
        <taxon>Ditylenchus</taxon>
    </lineage>
</organism>
<dbReference type="CDD" id="cd00897">
    <property type="entry name" value="UGPase_euk"/>
    <property type="match status" value="1"/>
</dbReference>
<comment type="function">
    <text evidence="7">UTP--glucose-1-phosphate uridylyltransferase catalyzing the conversion of glucose-1-phosphate into UDP-glucose, a crucial precursor for the production of glycogen.</text>
</comment>
<gene>
    <name evidence="12" type="ORF">DdX_07309</name>
</gene>
<evidence type="ECO:0000256" key="9">
    <source>
        <dbReference type="PIRNR" id="PIRNR000806"/>
    </source>
</evidence>
<accession>A0AAD4R887</accession>
<evidence type="ECO:0000256" key="8">
    <source>
        <dbReference type="ARBA" id="ARBA00047432"/>
    </source>
</evidence>
<dbReference type="Gene3D" id="2.160.10.10">
    <property type="entry name" value="Hexapeptide repeat proteins"/>
    <property type="match status" value="1"/>
</dbReference>
<evidence type="ECO:0000256" key="11">
    <source>
        <dbReference type="PIRSR" id="PIRSR000806-2"/>
    </source>
</evidence>
<evidence type="ECO:0000256" key="10">
    <source>
        <dbReference type="PIRSR" id="PIRSR000806-1"/>
    </source>
</evidence>
<dbReference type="Proteomes" id="UP001201812">
    <property type="component" value="Unassembled WGS sequence"/>
</dbReference>
<dbReference type="EMBL" id="JAKKPZ010000010">
    <property type="protein sequence ID" value="KAI1716268.1"/>
    <property type="molecule type" value="Genomic_DNA"/>
</dbReference>
<comment type="similarity">
    <text evidence="1 9">Belongs to the UDPGP type 1 family.</text>
</comment>
<evidence type="ECO:0000256" key="7">
    <source>
        <dbReference type="ARBA" id="ARBA00023579"/>
    </source>
</evidence>
<dbReference type="Gene3D" id="3.90.550.10">
    <property type="entry name" value="Spore Coat Polysaccharide Biosynthesis Protein SpsA, Chain A"/>
    <property type="match status" value="1"/>
</dbReference>
<comment type="catalytic activity">
    <reaction evidence="8">
        <text>alpha-D-glucose 1-phosphate + UTP + H(+) = UDP-alpha-D-glucose + diphosphate</text>
        <dbReference type="Rhea" id="RHEA:19889"/>
        <dbReference type="ChEBI" id="CHEBI:15378"/>
        <dbReference type="ChEBI" id="CHEBI:33019"/>
        <dbReference type="ChEBI" id="CHEBI:46398"/>
        <dbReference type="ChEBI" id="CHEBI:58601"/>
        <dbReference type="ChEBI" id="CHEBI:58885"/>
        <dbReference type="EC" id="2.7.7.9"/>
    </reaction>
    <physiologicalReaction direction="left-to-right" evidence="8">
        <dbReference type="Rhea" id="RHEA:19890"/>
    </physiologicalReaction>
</comment>
<dbReference type="FunFam" id="3.90.550.10:FF:000002">
    <property type="entry name" value="UTP--glucose-1-phosphate uridylyltransferase"/>
    <property type="match status" value="1"/>
</dbReference>
<keyword evidence="5 9" id="KW-0808">Transferase</keyword>
<feature type="binding site" evidence="11">
    <location>
        <position position="217"/>
    </location>
    <ligand>
        <name>UTP</name>
        <dbReference type="ChEBI" id="CHEBI:46398"/>
    </ligand>
</feature>
<sequence>MEKLKLHLEKLLGDEFSAHDSRVFQELYAQFMREPATIDWNKMRLVRPDVEIDYDSLQDFDCKMSTESVINRMAVVKLNGGLGTTMGCKGPKSLIELRDGLTFLDFVLLQHAKLNEKYKSDVPLILVNSFNTNKETVEALKSKPEALRKNVRTFVQSRCPRIYADTFMPVPEHCNDHLEDGWYPPGHGNVFESLSQSGMLDQLLEEGREIAFFSNIDNTGACFDMRIAKAMCSGLADYIMEVTPKTEADIKGGTLIELNGSLMHLEMPQVPEDKIDEFCSLKTFKMFNTNNIWVNLSAVKAKLGQMTMEILANKKKLADGQNVIQLETSIGGAIRNFEKAISVRVNRRRFLPIKSTQELLALMSNCYYVDTEDYVVKLIPGRSSQPLIKLSPEFASVNEFMQRFASIPDLSELKCLKVTGDVRFGKNVKLVGNCEISSQNGEALTVADESILGQTI</sequence>
<dbReference type="GO" id="GO:0003983">
    <property type="term" value="F:UTP:glucose-1-phosphate uridylyltransferase activity"/>
    <property type="evidence" value="ECO:0007669"/>
    <property type="project" value="UniProtKB-EC"/>
</dbReference>
<dbReference type="GO" id="GO:0006011">
    <property type="term" value="P:UDP-alpha-D-glucose metabolic process"/>
    <property type="evidence" value="ECO:0007669"/>
    <property type="project" value="UniProtKB-UniRule"/>
</dbReference>
<evidence type="ECO:0000313" key="13">
    <source>
        <dbReference type="Proteomes" id="UP001201812"/>
    </source>
</evidence>
<feature type="binding site" evidence="11">
    <location>
        <position position="354"/>
    </location>
    <ligand>
        <name>UTP</name>
        <dbReference type="ChEBI" id="CHEBI:46398"/>
    </ligand>
</feature>
<comment type="caution">
    <text evidence="12">The sequence shown here is derived from an EMBL/GenBank/DDBJ whole genome shotgun (WGS) entry which is preliminary data.</text>
</comment>
<feature type="binding site" evidence="11">
    <location>
        <position position="186"/>
    </location>
    <ligand>
        <name>UTP</name>
        <dbReference type="ChEBI" id="CHEBI:46398"/>
    </ligand>
</feature>
<dbReference type="InterPro" id="IPR016267">
    <property type="entry name" value="UDPGP_trans"/>
</dbReference>
<dbReference type="PIRSF" id="PIRSF000806">
    <property type="entry name" value="UDPGP"/>
    <property type="match status" value="1"/>
</dbReference>
<evidence type="ECO:0000256" key="2">
    <source>
        <dbReference type="ARBA" id="ARBA00011823"/>
    </source>
</evidence>
<feature type="binding site" evidence="11">
    <location>
        <position position="156"/>
    </location>
    <ligand>
        <name>UTP</name>
        <dbReference type="ChEBI" id="CHEBI:46398"/>
    </ligand>
</feature>
<evidence type="ECO:0000256" key="6">
    <source>
        <dbReference type="ARBA" id="ARBA00022695"/>
    </source>
</evidence>
<dbReference type="Pfam" id="PF01704">
    <property type="entry name" value="UDPGP"/>
    <property type="match status" value="1"/>
</dbReference>
<proteinExistence type="inferred from homology"/>
<evidence type="ECO:0000256" key="5">
    <source>
        <dbReference type="ARBA" id="ARBA00022679"/>
    </source>
</evidence>
<dbReference type="InterPro" id="IPR029044">
    <property type="entry name" value="Nucleotide-diphossugar_trans"/>
</dbReference>
<feature type="binding site" evidence="11">
    <location>
        <position position="92"/>
    </location>
    <ligand>
        <name>UTP</name>
        <dbReference type="ChEBI" id="CHEBI:46398"/>
    </ligand>
</feature>
<evidence type="ECO:0000256" key="4">
    <source>
        <dbReference type="ARBA" id="ARBA00019048"/>
    </source>
</evidence>
<evidence type="ECO:0000256" key="1">
    <source>
        <dbReference type="ARBA" id="ARBA00010401"/>
    </source>
</evidence>
<evidence type="ECO:0000313" key="12">
    <source>
        <dbReference type="EMBL" id="KAI1716268.1"/>
    </source>
</evidence>
<feature type="binding site" evidence="10">
    <location>
        <position position="187"/>
    </location>
    <ligand>
        <name>substrate</name>
    </ligand>
</feature>
<dbReference type="EC" id="2.7.7.9" evidence="3 9"/>
<dbReference type="AlphaFoldDB" id="A0AAD4R887"/>
<keyword evidence="13" id="KW-1185">Reference proteome</keyword>
<protein>
    <recommendedName>
        <fullName evidence="4 9">UTP--glucose-1-phosphate uridylyltransferase</fullName>
        <ecNumber evidence="3 9">2.7.7.9</ecNumber>
    </recommendedName>
</protein>
<comment type="subunit">
    <text evidence="2">Homooctamer.</text>
</comment>